<feature type="chain" id="PRO_5037375425" evidence="1">
    <location>
        <begin position="17"/>
        <end position="167"/>
    </location>
</feature>
<comment type="caution">
    <text evidence="2">The sequence shown here is derived from an EMBL/GenBank/DDBJ whole genome shotgun (WGS) entry which is preliminary data.</text>
</comment>
<evidence type="ECO:0000256" key="1">
    <source>
        <dbReference type="SAM" id="SignalP"/>
    </source>
</evidence>
<sequence>MKKLLLLLLSILSACATKKKLENKAPFSLGEVYAQPWIIEDQPAEVGYDVFIPIRSLDVAKAVLQNLYHKGQMVALVIELQETGHVAIARLDANDFQKGDIIMHADPKKEVGNQPPILISKPLPFELTETQAVISYLQKDKVRYVMIDGIRINPVVSYPVQFAKNQR</sequence>
<dbReference type="Proteomes" id="UP000707206">
    <property type="component" value="Unassembled WGS sequence"/>
</dbReference>
<organism evidence="2 3">
    <name type="scientific">Pelagihabitans pacificus</name>
    <dbReference type="NCBI Taxonomy" id="2696054"/>
    <lineage>
        <taxon>Bacteria</taxon>
        <taxon>Pseudomonadati</taxon>
        <taxon>Bacteroidota</taxon>
        <taxon>Flavobacteriia</taxon>
        <taxon>Flavobacteriales</taxon>
        <taxon>Flavobacteriaceae</taxon>
        <taxon>Pelagihabitans</taxon>
    </lineage>
</organism>
<evidence type="ECO:0000313" key="3">
    <source>
        <dbReference type="Proteomes" id="UP000707206"/>
    </source>
</evidence>
<name>A0A967ARP0_9FLAO</name>
<feature type="signal peptide" evidence="1">
    <location>
        <begin position="1"/>
        <end position="16"/>
    </location>
</feature>
<keyword evidence="1" id="KW-0732">Signal</keyword>
<dbReference type="AlphaFoldDB" id="A0A967ARP0"/>
<dbReference type="RefSeq" id="WP_152573576.1">
    <property type="nucleotide sequence ID" value="NZ_VIKU02000001.1"/>
</dbReference>
<protein>
    <submittedName>
        <fullName evidence="2">Uncharacterized protein</fullName>
    </submittedName>
</protein>
<dbReference type="EMBL" id="VIKU02000001">
    <property type="protein sequence ID" value="NHF59129.1"/>
    <property type="molecule type" value="Genomic_DNA"/>
</dbReference>
<gene>
    <name evidence="2" type="ORF">FK220_007245</name>
</gene>
<proteinExistence type="predicted"/>
<reference evidence="2" key="1">
    <citation type="submission" date="2019-07" db="EMBL/GenBank/DDBJ databases">
        <authorList>
            <person name="De-Chao Zhang Q."/>
        </authorList>
    </citation>
    <scope>NUCLEOTIDE SEQUENCE</scope>
    <source>
        <strain evidence="2">TP-CH-4</strain>
    </source>
</reference>
<dbReference type="PROSITE" id="PS51257">
    <property type="entry name" value="PROKAR_LIPOPROTEIN"/>
    <property type="match status" value="1"/>
</dbReference>
<keyword evidence="3" id="KW-1185">Reference proteome</keyword>
<reference evidence="2" key="2">
    <citation type="submission" date="2020-03" db="EMBL/GenBank/DDBJ databases">
        <title>Flavobacteriaceae bacterium strain TP-CH-4, a member of the family Flavobacteriaceae isolated from a deep-sea seamount.</title>
        <authorList>
            <person name="Zhang D.-C."/>
        </authorList>
    </citation>
    <scope>NUCLEOTIDE SEQUENCE</scope>
    <source>
        <strain evidence="2">TP-CH-4</strain>
    </source>
</reference>
<accession>A0A967ARP0</accession>
<evidence type="ECO:0000313" key="2">
    <source>
        <dbReference type="EMBL" id="NHF59129.1"/>
    </source>
</evidence>